<accession>A0A6J7GQX6</accession>
<reference evidence="6" key="1">
    <citation type="submission" date="2020-05" db="EMBL/GenBank/DDBJ databases">
        <authorList>
            <person name="Chiriac C."/>
            <person name="Salcher M."/>
            <person name="Ghai R."/>
            <person name="Kavagutti S V."/>
        </authorList>
    </citation>
    <scope>NUCLEOTIDE SEQUENCE</scope>
</reference>
<dbReference type="SMART" id="SM00382">
    <property type="entry name" value="AAA"/>
    <property type="match status" value="1"/>
</dbReference>
<dbReference type="PANTHER" id="PTHR43023:SF6">
    <property type="entry name" value="INTERMEMBRANE PHOSPHOLIPID TRANSPORT SYSTEM ATP-BINDING PROTEIN MLAF"/>
    <property type="match status" value="1"/>
</dbReference>
<organism evidence="6">
    <name type="scientific">freshwater metagenome</name>
    <dbReference type="NCBI Taxonomy" id="449393"/>
    <lineage>
        <taxon>unclassified sequences</taxon>
        <taxon>metagenomes</taxon>
        <taxon>ecological metagenomes</taxon>
    </lineage>
</organism>
<dbReference type="InterPro" id="IPR003439">
    <property type="entry name" value="ABC_transporter-like_ATP-bd"/>
</dbReference>
<dbReference type="EMBL" id="CAFBMK010000049">
    <property type="protein sequence ID" value="CAB4909584.1"/>
    <property type="molecule type" value="Genomic_DNA"/>
</dbReference>
<evidence type="ECO:0000259" key="5">
    <source>
        <dbReference type="PROSITE" id="PS50893"/>
    </source>
</evidence>
<feature type="compositionally biased region" description="Basic and acidic residues" evidence="4">
    <location>
        <begin position="84"/>
        <end position="116"/>
    </location>
</feature>
<name>A0A6J7GQX6_9ZZZZ</name>
<dbReference type="GO" id="GO:0016887">
    <property type="term" value="F:ATP hydrolysis activity"/>
    <property type="evidence" value="ECO:0007669"/>
    <property type="project" value="InterPro"/>
</dbReference>
<evidence type="ECO:0000313" key="6">
    <source>
        <dbReference type="EMBL" id="CAB4909584.1"/>
    </source>
</evidence>
<feature type="region of interest" description="Disordered" evidence="4">
    <location>
        <begin position="1"/>
        <end position="144"/>
    </location>
</feature>
<dbReference type="InterPro" id="IPR027417">
    <property type="entry name" value="P-loop_NTPase"/>
</dbReference>
<evidence type="ECO:0000256" key="3">
    <source>
        <dbReference type="ARBA" id="ARBA00022840"/>
    </source>
</evidence>
<evidence type="ECO:0000256" key="4">
    <source>
        <dbReference type="SAM" id="MobiDB-lite"/>
    </source>
</evidence>
<evidence type="ECO:0000256" key="2">
    <source>
        <dbReference type="ARBA" id="ARBA00022741"/>
    </source>
</evidence>
<evidence type="ECO:0000256" key="1">
    <source>
        <dbReference type="ARBA" id="ARBA00022448"/>
    </source>
</evidence>
<dbReference type="InterPro" id="IPR003593">
    <property type="entry name" value="AAA+_ATPase"/>
</dbReference>
<dbReference type="PANTHER" id="PTHR43023">
    <property type="entry name" value="PROTEIN TRIGALACTOSYLDIACYLGLYCEROL 3, CHLOROPLASTIC"/>
    <property type="match status" value="1"/>
</dbReference>
<dbReference type="GO" id="GO:0005524">
    <property type="term" value="F:ATP binding"/>
    <property type="evidence" value="ECO:0007669"/>
    <property type="project" value="UniProtKB-KW"/>
</dbReference>
<keyword evidence="3" id="KW-0067">ATP-binding</keyword>
<keyword evidence="2" id="KW-0547">Nucleotide-binding</keyword>
<sequence length="406" mass="44658">MPFIPRRRGRDDDASVEQAPAGSEGRAPSEPVADHTGLFNDPDEGRARSSQSTGPSGLPYEEPAGRGDTTELDLPENEPVALRRSSDPRDDDRAADHSQDRIEDLAADGSTDREKGGVAVVREPQPNDSDDEYQWHTGIRRPTGRPDAVEFVETHKAFGRNKILRGLNMGLPEGMISMILGPSGTGKSVCIKHMVGLLYPDDGDVLVHGESVPSMGLDHLLAMRQKFGVLFQDGALFGSMNIRDNVAFPLRQHTDKPDKDILEIVDRRMDEVGLGEAWDKFPNELSGGMRKRAGFARALVLDPSIVLFDEPDSGLDPVRTALLGELIKEIHDETMDDAERLDWPHKPAFTLITHDIMTARRVSQFINVVWRGRIVESGPADELFNSENAFVNQFLAGASRGPLGMN</sequence>
<feature type="domain" description="ABC transporter" evidence="5">
    <location>
        <begin position="149"/>
        <end position="396"/>
    </location>
</feature>
<dbReference type="SUPFAM" id="SSF52540">
    <property type="entry name" value="P-loop containing nucleoside triphosphate hydrolases"/>
    <property type="match status" value="1"/>
</dbReference>
<keyword evidence="1" id="KW-0813">Transport</keyword>
<dbReference type="AlphaFoldDB" id="A0A6J7GQX6"/>
<dbReference type="PROSITE" id="PS50893">
    <property type="entry name" value="ABC_TRANSPORTER_2"/>
    <property type="match status" value="1"/>
</dbReference>
<protein>
    <submittedName>
        <fullName evidence="6">Unannotated protein</fullName>
    </submittedName>
</protein>
<dbReference type="PROSITE" id="PS00211">
    <property type="entry name" value="ABC_TRANSPORTER_1"/>
    <property type="match status" value="1"/>
</dbReference>
<dbReference type="Pfam" id="PF00005">
    <property type="entry name" value="ABC_tran"/>
    <property type="match status" value="1"/>
</dbReference>
<dbReference type="InterPro" id="IPR017871">
    <property type="entry name" value="ABC_transporter-like_CS"/>
</dbReference>
<gene>
    <name evidence="6" type="ORF">UFOPK3564_01138</name>
</gene>
<proteinExistence type="predicted"/>
<dbReference type="Gene3D" id="3.40.50.300">
    <property type="entry name" value="P-loop containing nucleotide triphosphate hydrolases"/>
    <property type="match status" value="1"/>
</dbReference>